<dbReference type="InterPro" id="IPR029052">
    <property type="entry name" value="Metallo-depent_PP-like"/>
</dbReference>
<gene>
    <name evidence="2" type="ORF">L9S41_16860</name>
</gene>
<keyword evidence="3" id="KW-1185">Reference proteome</keyword>
<dbReference type="RefSeq" id="WP_260747687.1">
    <property type="nucleotide sequence ID" value="NZ_CP092109.1"/>
</dbReference>
<accession>A0ABY5ZKW3</accession>
<dbReference type="InterPro" id="IPR004843">
    <property type="entry name" value="Calcineurin-like_PHP"/>
</dbReference>
<proteinExistence type="predicted"/>
<name>A0ABY5ZKW3_9BACT</name>
<feature type="domain" description="Calcineurin-like phosphoesterase" evidence="1">
    <location>
        <begin position="5"/>
        <end position="168"/>
    </location>
</feature>
<dbReference type="Gene3D" id="3.60.21.10">
    <property type="match status" value="1"/>
</dbReference>
<dbReference type="PANTHER" id="PTHR42850">
    <property type="entry name" value="METALLOPHOSPHOESTERASE"/>
    <property type="match status" value="1"/>
</dbReference>
<dbReference type="Proteomes" id="UP001060414">
    <property type="component" value="Chromosome"/>
</dbReference>
<sequence>MAYDLIGDIHGQVDELVALLEKLGYEKKSGAYRHSERRAIFAGDYIDRGESNRLVIETVRAMVDAGSALAVMGNHEYNAICFHTRHPDTGEYLRPHSEKNIQQHQRFLDEFSHDPAELKSAIAWFMQLPIYLDLGSLRVVHACWHKEKIAELQADFAQARLSEELLFASSRKKSQADRIIEALLKGPEADLPEGVFFFDKDGHKREEIRTRWWQSEAGTFRDAALYSEEALSGIPEEPFPAEDLIGYATSAAPVFFGHYWLRGRPSVFRENIACIDYSVAELGGSLCCYRWNGEDKLSDDNFVTVSRRN</sequence>
<dbReference type="InterPro" id="IPR006186">
    <property type="entry name" value="Ser/Thr-sp_prot-phosphatase"/>
</dbReference>
<dbReference type="PANTHER" id="PTHR42850:SF7">
    <property type="entry name" value="BIS(5'-NUCLEOSYL)-TETRAPHOSPHATASE PRPE [ASYMMETRICAL]"/>
    <property type="match status" value="1"/>
</dbReference>
<dbReference type="InterPro" id="IPR050126">
    <property type="entry name" value="Ap4A_hydrolase"/>
</dbReference>
<evidence type="ECO:0000313" key="2">
    <source>
        <dbReference type="EMBL" id="UWZ79331.1"/>
    </source>
</evidence>
<protein>
    <submittedName>
        <fullName evidence="2">Metallophosphoesterase</fullName>
    </submittedName>
</protein>
<dbReference type="EMBL" id="CP092109">
    <property type="protein sequence ID" value="UWZ79331.1"/>
    <property type="molecule type" value="Genomic_DNA"/>
</dbReference>
<evidence type="ECO:0000313" key="3">
    <source>
        <dbReference type="Proteomes" id="UP001060414"/>
    </source>
</evidence>
<organism evidence="2 3">
    <name type="scientific">Geoalkalibacter halelectricus</name>
    <dbReference type="NCBI Taxonomy" id="2847045"/>
    <lineage>
        <taxon>Bacteria</taxon>
        <taxon>Pseudomonadati</taxon>
        <taxon>Thermodesulfobacteriota</taxon>
        <taxon>Desulfuromonadia</taxon>
        <taxon>Desulfuromonadales</taxon>
        <taxon>Geoalkalibacteraceae</taxon>
        <taxon>Geoalkalibacter</taxon>
    </lineage>
</organism>
<dbReference type="Pfam" id="PF00149">
    <property type="entry name" value="Metallophos"/>
    <property type="match status" value="1"/>
</dbReference>
<dbReference type="SUPFAM" id="SSF56300">
    <property type="entry name" value="Metallo-dependent phosphatases"/>
    <property type="match status" value="1"/>
</dbReference>
<evidence type="ECO:0000259" key="1">
    <source>
        <dbReference type="Pfam" id="PF00149"/>
    </source>
</evidence>
<dbReference type="PRINTS" id="PR00114">
    <property type="entry name" value="STPHPHTASE"/>
</dbReference>
<reference evidence="2" key="1">
    <citation type="journal article" date="2022" name="Environ. Microbiol.">
        <title>Geoalkalibacter halelectricus SAP #1 sp. nov. possessing extracellular electron transfer and mineral#reducing capabilities from a haloalkaline environment.</title>
        <authorList>
            <person name="Yadav S."/>
            <person name="Singh R."/>
            <person name="Sundharam S.S."/>
            <person name="Chaudhary S."/>
            <person name="Krishnamurthi S."/>
            <person name="Patil S.A."/>
        </authorList>
    </citation>
    <scope>NUCLEOTIDE SEQUENCE</scope>
    <source>
        <strain evidence="2">SAP-1</strain>
    </source>
</reference>